<reference evidence="9 11" key="1">
    <citation type="submission" date="2023-07" db="EMBL/GenBank/DDBJ databases">
        <title>Sorghum-associated microbial communities from plants grown in Nebraska, USA.</title>
        <authorList>
            <person name="Schachtman D."/>
        </authorList>
    </citation>
    <scope>NUCLEOTIDE SEQUENCE</scope>
    <source>
        <strain evidence="9">DS1006</strain>
        <strain evidence="10 11">DS1016</strain>
    </source>
</reference>
<keyword evidence="4 7" id="KW-0812">Transmembrane</keyword>
<dbReference type="PANTHER" id="PTHR43744:SF12">
    <property type="entry name" value="ABC TRANSPORTER PERMEASE PROTEIN MG189-RELATED"/>
    <property type="match status" value="1"/>
</dbReference>
<evidence type="ECO:0000256" key="4">
    <source>
        <dbReference type="ARBA" id="ARBA00022692"/>
    </source>
</evidence>
<dbReference type="AlphaFoldDB" id="A0AAW8DDF7"/>
<evidence type="ECO:0000313" key="11">
    <source>
        <dbReference type="Proteomes" id="UP001230951"/>
    </source>
</evidence>
<feature type="domain" description="ABC transmembrane type-1" evidence="8">
    <location>
        <begin position="83"/>
        <end position="270"/>
    </location>
</feature>
<evidence type="ECO:0000256" key="5">
    <source>
        <dbReference type="ARBA" id="ARBA00022989"/>
    </source>
</evidence>
<dbReference type="PANTHER" id="PTHR43744">
    <property type="entry name" value="ABC TRANSPORTER PERMEASE PROTEIN MG189-RELATED-RELATED"/>
    <property type="match status" value="1"/>
</dbReference>
<name>A0AAW8DDF7_9MICC</name>
<organism evidence="9 12">
    <name type="scientific">Arthrobacter bambusae</name>
    <dbReference type="NCBI Taxonomy" id="1338426"/>
    <lineage>
        <taxon>Bacteria</taxon>
        <taxon>Bacillati</taxon>
        <taxon>Actinomycetota</taxon>
        <taxon>Actinomycetes</taxon>
        <taxon>Micrococcales</taxon>
        <taxon>Micrococcaceae</taxon>
        <taxon>Arthrobacter</taxon>
    </lineage>
</organism>
<keyword evidence="6 7" id="KW-0472">Membrane</keyword>
<dbReference type="EMBL" id="JAUSRG010000001">
    <property type="protein sequence ID" value="MDP9903632.1"/>
    <property type="molecule type" value="Genomic_DNA"/>
</dbReference>
<feature type="transmembrane region" description="Helical" evidence="7">
    <location>
        <begin position="148"/>
        <end position="171"/>
    </location>
</feature>
<keyword evidence="9" id="KW-0762">Sugar transport</keyword>
<feature type="transmembrane region" description="Helical" evidence="7">
    <location>
        <begin position="78"/>
        <end position="106"/>
    </location>
</feature>
<keyword evidence="11" id="KW-1185">Reference proteome</keyword>
<dbReference type="GO" id="GO:0055085">
    <property type="term" value="P:transmembrane transport"/>
    <property type="evidence" value="ECO:0007669"/>
    <property type="project" value="InterPro"/>
</dbReference>
<feature type="transmembrane region" description="Helical" evidence="7">
    <location>
        <begin position="249"/>
        <end position="270"/>
    </location>
</feature>
<protein>
    <submittedName>
        <fullName evidence="9">Multiple sugar transport system permease protein</fullName>
    </submittedName>
</protein>
<dbReference type="InterPro" id="IPR035906">
    <property type="entry name" value="MetI-like_sf"/>
</dbReference>
<keyword evidence="2 7" id="KW-0813">Transport</keyword>
<evidence type="ECO:0000313" key="10">
    <source>
        <dbReference type="EMBL" id="MDQ0179715.1"/>
    </source>
</evidence>
<dbReference type="CDD" id="cd06261">
    <property type="entry name" value="TM_PBP2"/>
    <property type="match status" value="1"/>
</dbReference>
<accession>A0AAW8DDF7</accession>
<dbReference type="SUPFAM" id="SSF161098">
    <property type="entry name" value="MetI-like"/>
    <property type="match status" value="1"/>
</dbReference>
<dbReference type="Gene3D" id="1.10.3720.10">
    <property type="entry name" value="MetI-like"/>
    <property type="match status" value="1"/>
</dbReference>
<keyword evidence="5 7" id="KW-1133">Transmembrane helix</keyword>
<sequence length="285" mass="31340">MTRVRSIKRSRLLSTTGRYAMLVFFGLIFFVPVYYLLVGSLRPGDKVLGGLSALVPSDLSLDNYAGVFNRFSNDTTGYVWQFAGVSLAVTAIVVLGGLLVNSLAGYALARMKWRGRNIVLLLVTIMTIIPFEAVALPLYYMLSGQRNTLYVQALPFLANAFSIFLFYTYFLSIPVEVEEAAKIDGAGPVRTLFQVVAPMSLPAYATVAILTFLGQWGQYLWPVLMITDTKLRPLPLELSVFQNAQPPEWGPVLAFGVLFVLPVLVVFLIFQRSFVASVASSGVKG</sequence>
<evidence type="ECO:0000256" key="7">
    <source>
        <dbReference type="RuleBase" id="RU363032"/>
    </source>
</evidence>
<evidence type="ECO:0000313" key="12">
    <source>
        <dbReference type="Proteomes" id="UP001242995"/>
    </source>
</evidence>
<dbReference type="Proteomes" id="UP001230951">
    <property type="component" value="Unassembled WGS sequence"/>
</dbReference>
<dbReference type="Pfam" id="PF00528">
    <property type="entry name" value="BPD_transp_1"/>
    <property type="match status" value="1"/>
</dbReference>
<evidence type="ECO:0000256" key="1">
    <source>
        <dbReference type="ARBA" id="ARBA00004651"/>
    </source>
</evidence>
<feature type="transmembrane region" description="Helical" evidence="7">
    <location>
        <begin position="192"/>
        <end position="213"/>
    </location>
</feature>
<keyword evidence="3" id="KW-1003">Cell membrane</keyword>
<comment type="similarity">
    <text evidence="7">Belongs to the binding-protein-dependent transport system permease family.</text>
</comment>
<evidence type="ECO:0000256" key="6">
    <source>
        <dbReference type="ARBA" id="ARBA00023136"/>
    </source>
</evidence>
<dbReference type="Proteomes" id="UP001242995">
    <property type="component" value="Unassembled WGS sequence"/>
</dbReference>
<evidence type="ECO:0000313" key="9">
    <source>
        <dbReference type="EMBL" id="MDP9903632.1"/>
    </source>
</evidence>
<gene>
    <name evidence="9" type="ORF">J2S90_000572</name>
    <name evidence="10" type="ORF">J2S93_001131</name>
</gene>
<dbReference type="PROSITE" id="PS50928">
    <property type="entry name" value="ABC_TM1"/>
    <property type="match status" value="1"/>
</dbReference>
<dbReference type="RefSeq" id="WP_306959087.1">
    <property type="nucleotide sequence ID" value="NZ_JAUSRG010000001.1"/>
</dbReference>
<evidence type="ECO:0000256" key="3">
    <source>
        <dbReference type="ARBA" id="ARBA00022475"/>
    </source>
</evidence>
<dbReference type="EMBL" id="JAUSTF010000002">
    <property type="protein sequence ID" value="MDQ0179715.1"/>
    <property type="molecule type" value="Genomic_DNA"/>
</dbReference>
<comment type="caution">
    <text evidence="9">The sequence shown here is derived from an EMBL/GenBank/DDBJ whole genome shotgun (WGS) entry which is preliminary data.</text>
</comment>
<dbReference type="GO" id="GO:0005886">
    <property type="term" value="C:plasma membrane"/>
    <property type="evidence" value="ECO:0007669"/>
    <property type="project" value="UniProtKB-SubCell"/>
</dbReference>
<dbReference type="InterPro" id="IPR000515">
    <property type="entry name" value="MetI-like"/>
</dbReference>
<evidence type="ECO:0000259" key="8">
    <source>
        <dbReference type="PROSITE" id="PS50928"/>
    </source>
</evidence>
<feature type="transmembrane region" description="Helical" evidence="7">
    <location>
        <begin position="118"/>
        <end position="142"/>
    </location>
</feature>
<evidence type="ECO:0000256" key="2">
    <source>
        <dbReference type="ARBA" id="ARBA00022448"/>
    </source>
</evidence>
<feature type="transmembrane region" description="Helical" evidence="7">
    <location>
        <begin position="20"/>
        <end position="38"/>
    </location>
</feature>
<comment type="subcellular location">
    <subcellularLocation>
        <location evidence="1 7">Cell membrane</location>
        <topology evidence="1 7">Multi-pass membrane protein</topology>
    </subcellularLocation>
</comment>
<proteinExistence type="inferred from homology"/>